<dbReference type="AlphaFoldDB" id="A0A1F5YJZ2"/>
<proteinExistence type="predicted"/>
<comment type="caution">
    <text evidence="1">The sequence shown here is derived from an EMBL/GenBank/DDBJ whole genome shotgun (WGS) entry which is preliminary data.</text>
</comment>
<evidence type="ECO:0000313" key="2">
    <source>
        <dbReference type="Proteomes" id="UP000179129"/>
    </source>
</evidence>
<reference evidence="1 2" key="1">
    <citation type="journal article" date="2016" name="Nat. Commun.">
        <title>Thousands of microbial genomes shed light on interconnected biogeochemical processes in an aquifer system.</title>
        <authorList>
            <person name="Anantharaman K."/>
            <person name="Brown C.T."/>
            <person name="Hug L.A."/>
            <person name="Sharon I."/>
            <person name="Castelle C.J."/>
            <person name="Probst A.J."/>
            <person name="Thomas B.C."/>
            <person name="Singh A."/>
            <person name="Wilkins M.J."/>
            <person name="Karaoz U."/>
            <person name="Brodie E.L."/>
            <person name="Williams K.H."/>
            <person name="Hubbard S.S."/>
            <person name="Banfield J.F."/>
        </authorList>
    </citation>
    <scope>NUCLEOTIDE SEQUENCE [LARGE SCALE GENOMIC DNA]</scope>
</reference>
<name>A0A1F5YJZ2_9BACT</name>
<evidence type="ECO:0000313" key="1">
    <source>
        <dbReference type="EMBL" id="OGG00414.1"/>
    </source>
</evidence>
<dbReference type="Proteomes" id="UP000179129">
    <property type="component" value="Unassembled WGS sequence"/>
</dbReference>
<protein>
    <submittedName>
        <fullName evidence="1">Uncharacterized protein</fullName>
    </submittedName>
</protein>
<organism evidence="1 2">
    <name type="scientific">Candidatus Glassbacteria bacterium RIFCSPLOWO2_12_FULL_58_11</name>
    <dbReference type="NCBI Taxonomy" id="1817867"/>
    <lineage>
        <taxon>Bacteria</taxon>
        <taxon>Candidatus Glassiibacteriota</taxon>
    </lineage>
</organism>
<sequence length="192" mass="20444">MKVSFKIGACRALATVFTFSLLSGIPLHATTVLYMPFEEQCSSAGLIVLATAAEQISNWDTGRNLIFTETRFQVEEALKGSAGSTVLTRHLGGRVGDIAQDIAGTPEFKIGRRYVLFLEPGPGGFYRVVGFHQGCYPVVSGKDGKARIAPRLAAEGAEPHLLGAGAADAAAGEQALSDFLARIRNYLKQSGR</sequence>
<accession>A0A1F5YJZ2</accession>
<dbReference type="EMBL" id="MFIX01000259">
    <property type="protein sequence ID" value="OGG00414.1"/>
    <property type="molecule type" value="Genomic_DNA"/>
</dbReference>
<gene>
    <name evidence="1" type="ORF">A3F83_10435</name>
</gene>